<dbReference type="Proteomes" id="UP000188268">
    <property type="component" value="Unassembled WGS sequence"/>
</dbReference>
<evidence type="ECO:0000313" key="3">
    <source>
        <dbReference type="Proteomes" id="UP000188268"/>
    </source>
</evidence>
<organism evidence="2 3">
    <name type="scientific">Corchorus capsularis</name>
    <name type="common">Jute</name>
    <dbReference type="NCBI Taxonomy" id="210143"/>
    <lineage>
        <taxon>Eukaryota</taxon>
        <taxon>Viridiplantae</taxon>
        <taxon>Streptophyta</taxon>
        <taxon>Embryophyta</taxon>
        <taxon>Tracheophyta</taxon>
        <taxon>Spermatophyta</taxon>
        <taxon>Magnoliopsida</taxon>
        <taxon>eudicotyledons</taxon>
        <taxon>Gunneridae</taxon>
        <taxon>Pentapetalae</taxon>
        <taxon>rosids</taxon>
        <taxon>malvids</taxon>
        <taxon>Malvales</taxon>
        <taxon>Malvaceae</taxon>
        <taxon>Grewioideae</taxon>
        <taxon>Apeibeae</taxon>
        <taxon>Corchorus</taxon>
    </lineage>
</organism>
<evidence type="ECO:0000313" key="2">
    <source>
        <dbReference type="EMBL" id="OMO87858.1"/>
    </source>
</evidence>
<name>A0A1R3IZ57_COCAP</name>
<dbReference type="AlphaFoldDB" id="A0A1R3IZ57"/>
<feature type="region of interest" description="Disordered" evidence="1">
    <location>
        <begin position="26"/>
        <end position="55"/>
    </location>
</feature>
<dbReference type="EMBL" id="AWWV01009143">
    <property type="protein sequence ID" value="OMO87858.1"/>
    <property type="molecule type" value="Genomic_DNA"/>
</dbReference>
<dbReference type="Gramene" id="OMO87858">
    <property type="protein sequence ID" value="OMO87858"/>
    <property type="gene ID" value="CCACVL1_08720"/>
</dbReference>
<accession>A0A1R3IZ57</accession>
<gene>
    <name evidence="2" type="ORF">CCACVL1_08720</name>
</gene>
<feature type="compositionally biased region" description="Basic and acidic residues" evidence="1">
    <location>
        <begin position="26"/>
        <end position="43"/>
    </location>
</feature>
<protein>
    <submittedName>
        <fullName evidence="2">Uncharacterized protein</fullName>
    </submittedName>
</protein>
<proteinExistence type="predicted"/>
<comment type="caution">
    <text evidence="2">The sequence shown here is derived from an EMBL/GenBank/DDBJ whole genome shotgun (WGS) entry which is preliminary data.</text>
</comment>
<reference evidence="2 3" key="1">
    <citation type="submission" date="2013-09" db="EMBL/GenBank/DDBJ databases">
        <title>Corchorus capsularis genome sequencing.</title>
        <authorList>
            <person name="Alam M."/>
            <person name="Haque M.S."/>
            <person name="Islam M.S."/>
            <person name="Emdad E.M."/>
            <person name="Islam M.M."/>
            <person name="Ahmed B."/>
            <person name="Halim A."/>
            <person name="Hossen Q.M.M."/>
            <person name="Hossain M.Z."/>
            <person name="Ahmed R."/>
            <person name="Khan M.M."/>
            <person name="Islam R."/>
            <person name="Rashid M.M."/>
            <person name="Khan S.A."/>
            <person name="Rahman M.S."/>
            <person name="Alam M."/>
        </authorList>
    </citation>
    <scope>NUCLEOTIDE SEQUENCE [LARGE SCALE GENOMIC DNA]</scope>
    <source>
        <strain evidence="3">cv. CVL-1</strain>
        <tissue evidence="2">Whole seedling</tissue>
    </source>
</reference>
<evidence type="ECO:0000256" key="1">
    <source>
        <dbReference type="SAM" id="MobiDB-lite"/>
    </source>
</evidence>
<keyword evidence="3" id="KW-1185">Reference proteome</keyword>
<sequence length="55" mass="6600">MDYPSKFCRLVIKYVTEDEIAKHVKRCETENEERKKKEEERGGGLEVSKRKKEKL</sequence>